<dbReference type="SUPFAM" id="SSF55920">
    <property type="entry name" value="Creatinase/aminopeptidase"/>
    <property type="match status" value="1"/>
</dbReference>
<dbReference type="GO" id="GO:0008235">
    <property type="term" value="F:metalloexopeptidase activity"/>
    <property type="evidence" value="ECO:0007669"/>
    <property type="project" value="UniProtKB-ARBA"/>
</dbReference>
<dbReference type="InterPro" id="IPR050659">
    <property type="entry name" value="Peptidase_M24B"/>
</dbReference>
<evidence type="ECO:0000313" key="3">
    <source>
        <dbReference type="EMBL" id="SBW01430.1"/>
    </source>
</evidence>
<accession>A0A212JPW0</accession>
<dbReference type="InterPro" id="IPR029149">
    <property type="entry name" value="Creatin/AminoP/Spt16_N"/>
</dbReference>
<dbReference type="InterPro" id="IPR000994">
    <property type="entry name" value="Pept_M24"/>
</dbReference>
<organism evidence="3">
    <name type="scientific">uncultured delta proteobacterium</name>
    <dbReference type="NCBI Taxonomy" id="34034"/>
    <lineage>
        <taxon>Bacteria</taxon>
        <taxon>Deltaproteobacteria</taxon>
        <taxon>environmental samples</taxon>
    </lineage>
</organism>
<dbReference type="PRINTS" id="PR00599">
    <property type="entry name" value="MAPEPTIDASE"/>
</dbReference>
<evidence type="ECO:0000259" key="2">
    <source>
        <dbReference type="Pfam" id="PF01321"/>
    </source>
</evidence>
<dbReference type="GO" id="GO:0004177">
    <property type="term" value="F:aminopeptidase activity"/>
    <property type="evidence" value="ECO:0007669"/>
    <property type="project" value="UniProtKB-ARBA"/>
</dbReference>
<proteinExistence type="predicted"/>
<dbReference type="InterPro" id="IPR036005">
    <property type="entry name" value="Creatinase/aminopeptidase-like"/>
</dbReference>
<dbReference type="AlphaFoldDB" id="A0A212JPW0"/>
<gene>
    <name evidence="3" type="ORF">KL86DPRO_11967</name>
</gene>
<feature type="domain" description="Creatinase N-terminal" evidence="2">
    <location>
        <begin position="9"/>
        <end position="139"/>
    </location>
</feature>
<dbReference type="PANTHER" id="PTHR46112">
    <property type="entry name" value="AMINOPEPTIDASE"/>
    <property type="match status" value="1"/>
</dbReference>
<dbReference type="Gene3D" id="3.90.230.10">
    <property type="entry name" value="Creatinase/methionine aminopeptidase superfamily"/>
    <property type="match status" value="1"/>
</dbReference>
<protein>
    <submittedName>
        <fullName evidence="3">Peptidase, M24 family</fullName>
    </submittedName>
</protein>
<feature type="domain" description="Peptidase M24" evidence="1">
    <location>
        <begin position="147"/>
        <end position="350"/>
    </location>
</feature>
<dbReference type="EMBL" id="FLUQ01000001">
    <property type="protein sequence ID" value="SBW01430.1"/>
    <property type="molecule type" value="Genomic_DNA"/>
</dbReference>
<dbReference type="Gene3D" id="3.40.350.10">
    <property type="entry name" value="Creatinase/prolidase N-terminal domain"/>
    <property type="match status" value="1"/>
</dbReference>
<dbReference type="SUPFAM" id="SSF53092">
    <property type="entry name" value="Creatinase/prolidase N-terminal domain"/>
    <property type="match status" value="1"/>
</dbReference>
<name>A0A212JPW0_9DELT</name>
<dbReference type="InterPro" id="IPR000587">
    <property type="entry name" value="Creatinase_N"/>
</dbReference>
<evidence type="ECO:0000259" key="1">
    <source>
        <dbReference type="Pfam" id="PF00557"/>
    </source>
</evidence>
<sequence length="356" mass="39263">MDKARYAKRREKLRVLMRAKGLDALLLTLDANRFYVSGFELQDHQVNESSGCVLVTANGTDWLCTDPRYDDAAKRLWDPSHIFIYGGDAAKSVNALVRDKVSGVVGFEESAMTVQFYKSFSEGLTLQPADGLVEQLRMIKEPEEIARMQASAALNHKLMEWLPGTLCVGKTEEEIAWSVEQYFRQNGAESLAFPCITAVGANAALPHAVPGKTAVTENSCVLVDVGCRLDDYCSDQTRTFWVGDKPTGVFMETITLVRTAQERAIEAIRPGVAASAVYAVAREFLEAAGVARNFTHGLGHGVGLQTHEGPSLNPRNETILQPGMVVTVEPGLYYPEWGGVRWEYMVLVTEEGRRIL</sequence>
<dbReference type="InterPro" id="IPR001714">
    <property type="entry name" value="Pept_M24_MAP"/>
</dbReference>
<reference evidence="3" key="1">
    <citation type="submission" date="2016-04" db="EMBL/GenBank/DDBJ databases">
        <authorList>
            <person name="Evans L.H."/>
            <person name="Alamgir A."/>
            <person name="Owens N."/>
            <person name="Weber N.D."/>
            <person name="Virtaneva K."/>
            <person name="Barbian K."/>
            <person name="Babar A."/>
            <person name="Rosenke K."/>
        </authorList>
    </citation>
    <scope>NUCLEOTIDE SEQUENCE</scope>
    <source>
        <strain evidence="3">86</strain>
    </source>
</reference>
<dbReference type="PANTHER" id="PTHR46112:SF3">
    <property type="entry name" value="AMINOPEPTIDASE YPDF"/>
    <property type="match status" value="1"/>
</dbReference>
<dbReference type="Pfam" id="PF01321">
    <property type="entry name" value="Creatinase_N"/>
    <property type="match status" value="1"/>
</dbReference>
<dbReference type="Pfam" id="PF00557">
    <property type="entry name" value="Peptidase_M24"/>
    <property type="match status" value="1"/>
</dbReference>